<dbReference type="PANTHER" id="PTHR46697">
    <property type="entry name" value="FORMIN-BINDING PROTEIN 4"/>
    <property type="match status" value="1"/>
</dbReference>
<feature type="compositionally biased region" description="Pro residues" evidence="1">
    <location>
        <begin position="599"/>
        <end position="637"/>
    </location>
</feature>
<feature type="domain" description="WW" evidence="2">
    <location>
        <begin position="500"/>
        <end position="534"/>
    </location>
</feature>
<dbReference type="SUPFAM" id="SSF51045">
    <property type="entry name" value="WW domain"/>
    <property type="match status" value="1"/>
</dbReference>
<evidence type="ECO:0000313" key="4">
    <source>
        <dbReference type="Proteomes" id="UP000694388"/>
    </source>
</evidence>
<proteinExistence type="predicted"/>
<dbReference type="PANTHER" id="PTHR46697:SF1">
    <property type="entry name" value="FORMIN-BINDING PROTEIN 4"/>
    <property type="match status" value="1"/>
</dbReference>
<feature type="region of interest" description="Disordered" evidence="1">
    <location>
        <begin position="337"/>
        <end position="361"/>
    </location>
</feature>
<sequence>MGRKNRVTETVGKRRPVLQLDDSLKKDCDRLKEDKVREKPENEPVPAGLSLLGTYEDSDDEASGEPLDLDSKLADFMAEIDALSVPPPPCEPEVVESSTDDPAEHVGGKCLDVETQHGVEAPTAWHYDTHNSAASSGIDMGDWQEVWEDSMACYYYWNVKTNEVTWELPSVLALQVQNVEQLNNGDCHGVPDTSGVPSTIMHTDSPVPQSKASVIGKLTAQSGEEEEYVGVAQSLLAPLIPESVRLEEEKWRRKFVSGTINEVHGDDIDGEELKLDDDVKIERLVEKPEEVEFHEEQEDNNKKGDMEENDATGTVGEDGDDDYDLHLRLALERKKAELKELEDSDSGSKCSTPRAELEDCEGAPCEQKKWKLLAKTSSPQHITESNQISTQEGVAPKDCEVAAFAVASVKKQEVEDIPTKNQTEEEEEIGQKFAIAELANVLADKLGFLGISTKIFSNFHLLLVEIQTRLMDWREGALSSHYLWRKLEDANTQIREYEMNAAPSGWACHWHRTHCRYFYIHEDTGRSQWEFPSEVKEVEKSLLEREDSGQVTDTGRANEKPVLEKHPCESDETDLESAAPLALHDITSTTLAILLQHSPPLPPDDLPAPPLPSDPPPPLPPPPDSPPPPPPPPPHSPSQPAMEIDEVEMEMEIEMEMDNTEPPPPGMEDVEKSLVQKVSSSDIDKEDGQQCVGRVSKATKRKAPTAIISAPPVISRPVLSLASNIAPYSPSDLPSEDSQTCLATSVTWSGVMELDAPPIQDSVLSPAPLAPHLIPVSSSPAAPLAPVAEKSKRGKKVRGGKSKGRMPPLVEKWKSIQRELEDEEREESDEEELNPQQRIQEWKMQQLITYGSFIPHPGNACIWHFYFASQVSAFYFVLFLLPCSLFEHPNLNLL</sequence>
<dbReference type="SMART" id="SM00456">
    <property type="entry name" value="WW"/>
    <property type="match status" value="2"/>
</dbReference>
<feature type="region of interest" description="Disordered" evidence="1">
    <location>
        <begin position="1"/>
        <end position="66"/>
    </location>
</feature>
<evidence type="ECO:0000256" key="1">
    <source>
        <dbReference type="SAM" id="MobiDB-lite"/>
    </source>
</evidence>
<dbReference type="Ensembl" id="ENSEBUT00000016902.1">
    <property type="protein sequence ID" value="ENSEBUP00000016326.1"/>
    <property type="gene ID" value="ENSEBUG00000010249.1"/>
</dbReference>
<accession>A0A8C4WWX4</accession>
<dbReference type="GeneTree" id="ENSGT00390000003450"/>
<feature type="region of interest" description="Disordered" evidence="1">
    <location>
        <begin position="286"/>
        <end position="322"/>
    </location>
</feature>
<feature type="compositionally biased region" description="Basic and acidic residues" evidence="1">
    <location>
        <begin position="556"/>
        <end position="569"/>
    </location>
</feature>
<feature type="region of interest" description="Disordered" evidence="1">
    <location>
        <begin position="542"/>
        <end position="576"/>
    </location>
</feature>
<organism evidence="3 4">
    <name type="scientific">Eptatretus burgeri</name>
    <name type="common">Inshore hagfish</name>
    <dbReference type="NCBI Taxonomy" id="7764"/>
    <lineage>
        <taxon>Eukaryota</taxon>
        <taxon>Metazoa</taxon>
        <taxon>Chordata</taxon>
        <taxon>Craniata</taxon>
        <taxon>Vertebrata</taxon>
        <taxon>Cyclostomata</taxon>
        <taxon>Myxini</taxon>
        <taxon>Myxiniformes</taxon>
        <taxon>Myxinidae</taxon>
        <taxon>Eptatretinae</taxon>
        <taxon>Eptatretus</taxon>
    </lineage>
</organism>
<dbReference type="PROSITE" id="PS50020">
    <property type="entry name" value="WW_DOMAIN_2"/>
    <property type="match status" value="2"/>
</dbReference>
<dbReference type="InterPro" id="IPR036020">
    <property type="entry name" value="WW_dom_sf"/>
</dbReference>
<dbReference type="PROSITE" id="PS01159">
    <property type="entry name" value="WW_DOMAIN_1"/>
    <property type="match status" value="1"/>
</dbReference>
<reference evidence="3" key="1">
    <citation type="submission" date="2025-08" db="UniProtKB">
        <authorList>
            <consortium name="Ensembl"/>
        </authorList>
    </citation>
    <scope>IDENTIFICATION</scope>
</reference>
<feature type="compositionally biased region" description="Basic residues" evidence="1">
    <location>
        <begin position="792"/>
        <end position="804"/>
    </location>
</feature>
<feature type="region of interest" description="Disordered" evidence="1">
    <location>
        <begin position="784"/>
        <end position="805"/>
    </location>
</feature>
<feature type="region of interest" description="Disordered" evidence="1">
    <location>
        <begin position="679"/>
        <end position="702"/>
    </location>
</feature>
<dbReference type="InterPro" id="IPR053076">
    <property type="entry name" value="WW_domain_protein"/>
</dbReference>
<dbReference type="AlphaFoldDB" id="A0A8C4WWX4"/>
<name>A0A8C4WWX4_EPTBU</name>
<protein>
    <submittedName>
        <fullName evidence="3">Formin binding protein 4</fullName>
    </submittedName>
</protein>
<feature type="region of interest" description="Disordered" evidence="1">
    <location>
        <begin position="596"/>
        <end position="640"/>
    </location>
</feature>
<evidence type="ECO:0000313" key="3">
    <source>
        <dbReference type="Ensembl" id="ENSEBUP00000016326.1"/>
    </source>
</evidence>
<dbReference type="Pfam" id="PF00397">
    <property type="entry name" value="WW"/>
    <property type="match status" value="1"/>
</dbReference>
<dbReference type="CDD" id="cd00201">
    <property type="entry name" value="WW"/>
    <property type="match status" value="2"/>
</dbReference>
<feature type="domain" description="WW" evidence="2">
    <location>
        <begin position="143"/>
        <end position="171"/>
    </location>
</feature>
<dbReference type="Proteomes" id="UP000694388">
    <property type="component" value="Unplaced"/>
</dbReference>
<evidence type="ECO:0000259" key="2">
    <source>
        <dbReference type="PROSITE" id="PS50020"/>
    </source>
</evidence>
<feature type="compositionally biased region" description="Basic and acidic residues" evidence="1">
    <location>
        <begin position="22"/>
        <end position="42"/>
    </location>
</feature>
<dbReference type="InterPro" id="IPR001202">
    <property type="entry name" value="WW_dom"/>
</dbReference>
<keyword evidence="4" id="KW-1185">Reference proteome</keyword>
<reference evidence="3" key="2">
    <citation type="submission" date="2025-09" db="UniProtKB">
        <authorList>
            <consortium name="Ensembl"/>
        </authorList>
    </citation>
    <scope>IDENTIFICATION</scope>
</reference>
<dbReference type="Gene3D" id="2.20.70.10">
    <property type="match status" value="2"/>
</dbReference>